<evidence type="ECO:0000313" key="3">
    <source>
        <dbReference type="Proteomes" id="UP000032811"/>
    </source>
</evidence>
<protein>
    <recommendedName>
        <fullName evidence="5">Core-binding (CB) domain-containing protein</fullName>
    </recommendedName>
</protein>
<accession>A0A9P1PA40</accession>
<sequence length="46" mass="5507">MQIIEAITESIDELEITNTSKETIRSYKNSLNIFSKFIKENFKYYL</sequence>
<dbReference type="AlphaFoldDB" id="A0A9P1PA40"/>
<reference evidence="2" key="2">
    <citation type="submission" date="2015-01" db="EMBL/GenBank/DDBJ databases">
        <authorList>
            <person name="Aslett M.A."/>
            <person name="De Silva N."/>
        </authorList>
    </citation>
    <scope>NUCLEOTIDE SEQUENCE</scope>
    <source>
        <strain evidence="1 3">ATCC9714</strain>
        <strain evidence="2">UMC4404</strain>
    </source>
</reference>
<evidence type="ECO:0000313" key="4">
    <source>
        <dbReference type="Proteomes" id="UP000049685"/>
    </source>
</evidence>
<dbReference type="EMBL" id="CDNY01000003">
    <property type="protein sequence ID" value="CEO33649.1"/>
    <property type="molecule type" value="Genomic_DNA"/>
</dbReference>
<dbReference type="Proteomes" id="UP000049685">
    <property type="component" value="Unassembled WGS sequence"/>
</dbReference>
<evidence type="ECO:0008006" key="5">
    <source>
        <dbReference type="Google" id="ProtNLM"/>
    </source>
</evidence>
<dbReference type="RefSeq" id="WP_155484054.1">
    <property type="nucleotide sequence ID" value="NZ_CDLK01000002.1"/>
</dbReference>
<evidence type="ECO:0000313" key="1">
    <source>
        <dbReference type="EMBL" id="CEJ74010.1"/>
    </source>
</evidence>
<gene>
    <name evidence="1" type="ORF">ATCC9714_18981</name>
    <name evidence="2" type="ORF">UMC4404_16291</name>
</gene>
<evidence type="ECO:0000313" key="2">
    <source>
        <dbReference type="EMBL" id="CEO33649.1"/>
    </source>
</evidence>
<proteinExistence type="predicted"/>
<dbReference type="EMBL" id="LN679998">
    <property type="protein sequence ID" value="CEJ74010.1"/>
    <property type="molecule type" value="Genomic_DNA"/>
</dbReference>
<dbReference type="GeneID" id="97537735"/>
<keyword evidence="3" id="KW-1185">Reference proteome</keyword>
<dbReference type="Proteomes" id="UP000032811">
    <property type="component" value="Chromosome 1"/>
</dbReference>
<name>A0A9P1PA40_PARSO</name>
<organism evidence="2 4">
    <name type="scientific">Paraclostridium sordellii</name>
    <name type="common">Clostridium sordellii</name>
    <dbReference type="NCBI Taxonomy" id="1505"/>
    <lineage>
        <taxon>Bacteria</taxon>
        <taxon>Bacillati</taxon>
        <taxon>Bacillota</taxon>
        <taxon>Clostridia</taxon>
        <taxon>Peptostreptococcales</taxon>
        <taxon>Peptostreptococcaceae</taxon>
        <taxon>Paraclostridium</taxon>
    </lineage>
</organism>
<reference evidence="4" key="1">
    <citation type="submission" date="2015-01" db="EMBL/GenBank/DDBJ databases">
        <authorList>
            <person name="Aslett A.Martin."/>
            <person name="De Silva Nishadi"/>
        </authorList>
    </citation>
    <scope>NUCLEOTIDE SEQUENCE [LARGE SCALE GENOMIC DNA]</scope>
    <source>
        <strain evidence="4">UMC4404</strain>
    </source>
</reference>